<dbReference type="InterPro" id="IPR052898">
    <property type="entry name" value="ACAD10-like"/>
</dbReference>
<organism evidence="3 4">
    <name type="scientific">Aspergillus niger</name>
    <dbReference type="NCBI Taxonomy" id="5061"/>
    <lineage>
        <taxon>Eukaryota</taxon>
        <taxon>Fungi</taxon>
        <taxon>Dikarya</taxon>
        <taxon>Ascomycota</taxon>
        <taxon>Pezizomycotina</taxon>
        <taxon>Eurotiomycetes</taxon>
        <taxon>Eurotiomycetidae</taxon>
        <taxon>Eurotiales</taxon>
        <taxon>Aspergillaceae</taxon>
        <taxon>Aspergillus</taxon>
        <taxon>Aspergillus subgen. Circumdati</taxon>
    </lineage>
</organism>
<dbReference type="InterPro" id="IPR001753">
    <property type="entry name" value="Enoyl-CoA_hydra/iso"/>
</dbReference>
<reference evidence="4" key="1">
    <citation type="journal article" date="2016" name="Genome Announc.">
        <title>Draft genome sequence of Aspergillus niger strain An76.</title>
        <authorList>
            <person name="Gong W."/>
            <person name="Cheng Z."/>
            <person name="Zhang H."/>
            <person name="Liu L."/>
            <person name="Gao P."/>
            <person name="Wang L."/>
        </authorList>
    </citation>
    <scope>NUCLEOTIDE SEQUENCE [LARGE SCALE GENOMIC DNA]</scope>
    <source>
        <strain evidence="4">An76</strain>
    </source>
</reference>
<dbReference type="VEuPathDB" id="FungiDB:ATCC64974_43260"/>
<dbReference type="Pfam" id="PF01636">
    <property type="entry name" value="APH"/>
    <property type="match status" value="1"/>
</dbReference>
<dbReference type="Gene3D" id="3.90.1200.10">
    <property type="match status" value="1"/>
</dbReference>
<dbReference type="InterPro" id="IPR041726">
    <property type="entry name" value="ACAD10_11_N"/>
</dbReference>
<dbReference type="VEuPathDB" id="FungiDB:M747DRAFT_361184"/>
<dbReference type="CDD" id="cd06558">
    <property type="entry name" value="crotonase-like"/>
    <property type="match status" value="1"/>
</dbReference>
<dbReference type="AlphaFoldDB" id="A0A100IEY1"/>
<name>A0A100IEY1_ASPNG</name>
<protein>
    <recommendedName>
        <fullName evidence="2">Aminoglycoside phosphotransferase domain-containing protein</fullName>
    </recommendedName>
</protein>
<dbReference type="VEuPathDB" id="FungiDB:ATCC64974_43250"/>
<dbReference type="PANTHER" id="PTHR47829">
    <property type="entry name" value="HYDROLASE, PUTATIVE (AFU_ORTHOLOGUE AFUA_1G12880)-RELATED"/>
    <property type="match status" value="1"/>
</dbReference>
<evidence type="ECO:0000313" key="4">
    <source>
        <dbReference type="Proteomes" id="UP000068243"/>
    </source>
</evidence>
<comment type="caution">
    <text evidence="3">The sequence shown here is derived from an EMBL/GenBank/DDBJ whole genome shotgun (WGS) entry which is preliminary data.</text>
</comment>
<dbReference type="VEuPathDB" id="FungiDB:M747DRAFT_289241"/>
<dbReference type="SUPFAM" id="SSF56112">
    <property type="entry name" value="Protein kinase-like (PK-like)"/>
    <property type="match status" value="1"/>
</dbReference>
<dbReference type="VEuPathDB" id="FungiDB:ATCC64974_43270"/>
<feature type="domain" description="Aminoglycoside phosphotransferase" evidence="2">
    <location>
        <begin position="31"/>
        <end position="256"/>
    </location>
</feature>
<dbReference type="InterPro" id="IPR002575">
    <property type="entry name" value="Aminoglycoside_PTrfase"/>
</dbReference>
<dbReference type="Pfam" id="PF00378">
    <property type="entry name" value="ECH_1"/>
    <property type="match status" value="1"/>
</dbReference>
<dbReference type="VEuPathDB" id="FungiDB:An07g00260"/>
<dbReference type="SUPFAM" id="SSF52096">
    <property type="entry name" value="ClpP/crotonase"/>
    <property type="match status" value="1"/>
</dbReference>
<dbReference type="CDD" id="cd05154">
    <property type="entry name" value="ACAD10_11_N-like"/>
    <property type="match status" value="1"/>
</dbReference>
<dbReference type="EMBL" id="BCMY01000004">
    <property type="protein sequence ID" value="GAQ39999.1"/>
    <property type="molecule type" value="Genomic_DNA"/>
</dbReference>
<dbReference type="PANTHER" id="PTHR47829:SF1">
    <property type="entry name" value="HAD FAMILY PHOSPHATASE"/>
    <property type="match status" value="1"/>
</dbReference>
<dbReference type="Gene3D" id="3.40.50.1820">
    <property type="entry name" value="alpha/beta hydrolase"/>
    <property type="match status" value="1"/>
</dbReference>
<evidence type="ECO:0000313" key="3">
    <source>
        <dbReference type="EMBL" id="GAQ39999.1"/>
    </source>
</evidence>
<evidence type="ECO:0000256" key="1">
    <source>
        <dbReference type="SAM" id="MobiDB-lite"/>
    </source>
</evidence>
<dbReference type="Proteomes" id="UP000068243">
    <property type="component" value="Unassembled WGS sequence"/>
</dbReference>
<dbReference type="OrthoDB" id="191037at2759"/>
<dbReference type="VEuPathDB" id="FungiDB:An07g00290"/>
<dbReference type="InterPro" id="IPR011009">
    <property type="entry name" value="Kinase-like_dom_sf"/>
</dbReference>
<evidence type="ECO:0000259" key="2">
    <source>
        <dbReference type="Pfam" id="PF01636"/>
    </source>
</evidence>
<dbReference type="InterPro" id="IPR029045">
    <property type="entry name" value="ClpP/crotonase-like_dom_sf"/>
</dbReference>
<dbReference type="VEuPathDB" id="FungiDB:ASPNIDRAFT2_180739"/>
<dbReference type="VEuPathDB" id="FungiDB:ASPNIDRAFT2_180628"/>
<proteinExistence type="predicted"/>
<accession>A0A100IEY1</accession>
<dbReference type="VEuPathDB" id="FungiDB:ASPNIDRAFT2_180380"/>
<dbReference type="Gene3D" id="3.30.200.20">
    <property type="entry name" value="Phosphorylase Kinase, domain 1"/>
    <property type="match status" value="1"/>
</dbReference>
<feature type="compositionally biased region" description="Basic and acidic residues" evidence="1">
    <location>
        <begin position="522"/>
        <end position="532"/>
    </location>
</feature>
<gene>
    <name evidence="3" type="ORF">ABL_03436</name>
</gene>
<feature type="region of interest" description="Disordered" evidence="1">
    <location>
        <begin position="522"/>
        <end position="541"/>
    </location>
</feature>
<dbReference type="VEuPathDB" id="FungiDB:An07g00280"/>
<dbReference type="InterPro" id="IPR029058">
    <property type="entry name" value="AB_hydrolase_fold"/>
</dbReference>
<dbReference type="Gene3D" id="3.90.226.10">
    <property type="entry name" value="2-enoyl-CoA Hydratase, Chain A, domain 1"/>
    <property type="match status" value="1"/>
</dbReference>
<sequence length="911" mass="102292">MSNAPQQPIDLHALEKYFARVLPIIRAPLKVEQFEGGQSNPTYKITDSGGVPYVLRKKPPGKLLSRAVHQIEREYRVLSALQNTNVPVPRTYCLYEDDDILGTPFYVMQFLDGRIFTDSTMPGVSPAERTALWRDAVRVLGKIHTTKTRSIGLQSFGKQGRYYDRQLSTFTTLSRAQEKVEDPLTRAPIGELPQLAEIIEFFSRHDLRPRDRHAMVHGDYKIDNLIFHPTESRVIAVLDWEMSTLGHPLSDFCNLTHPYFWSLLNQDVAGFRSGKVLGLPSRAQCVQWYAEAAGWDPEPDLSWGDAFFAFRTTVILQSVAARHVQRQTSSPDSAKYASKVKPAAKDAWELELYEPLCEELLVRCNRDGLSIRSIWAADPAHQGQSSIVNEGLLGIDVSHFDHSRDLLHLINVKRDEMPHPIIAIAHSAGAFALVNLCLIHPRLFQAVVLIEPPITRPVTRLRNKKLYDHSTLLRPHLQFSVHRRENWPSREAAAESFRRKAFYQTWDPRAFERLVTYGLRNDPRKSSAHEKNNQSTRPTPVTLSTPLAQELASFGRPYHDLPAPDAGPNDIRNRLTHPDLDPELLTSIPFYRPEITALFSRLPYLRPSVLYIFGSESHISLPELRSDKLQVTGIATGGSGGAVAGRVREVVMKGYSHQVPFEAVNQCADEIARWTVLFGVSFTQPWVVAKELMIVSVDQNRGTDVSSTSRNMAHGTDIRRNMRSMYFSNLDLTHILVNFSKILIVALNGPVVGFPAALVAHADFIYAAPHTFLLTPFSSLGVAAEGAASRSFVRRLGISKANEALIMSKRIPCEELVANGFVNKVISAPSGKPDDSVGFLERVLEEVQKRFSSIATQSNLLSIKNLIREPERRIDSQQNCDEVFAGLELVTTGIPGEQMRAIKEGRKRHKL</sequence>
<dbReference type="SUPFAM" id="SSF53474">
    <property type="entry name" value="alpha/beta-Hydrolases"/>
    <property type="match status" value="1"/>
</dbReference>